<dbReference type="InParanoid" id="A0A409VYU1"/>
<reference evidence="3 4" key="1">
    <citation type="journal article" date="2018" name="Evol. Lett.">
        <title>Horizontal gene cluster transfer increased hallucinogenic mushroom diversity.</title>
        <authorList>
            <person name="Reynolds H.T."/>
            <person name="Vijayakumar V."/>
            <person name="Gluck-Thaler E."/>
            <person name="Korotkin H.B."/>
            <person name="Matheny P.B."/>
            <person name="Slot J.C."/>
        </authorList>
    </citation>
    <scope>NUCLEOTIDE SEQUENCE [LARGE SCALE GENOMIC DNA]</scope>
    <source>
        <strain evidence="3 4">SRW20</strain>
    </source>
</reference>
<dbReference type="EMBL" id="NHYE01005503">
    <property type="protein sequence ID" value="PPQ71427.1"/>
    <property type="molecule type" value="Genomic_DNA"/>
</dbReference>
<name>A0A409VYU1_9AGAR</name>
<sequence length="167" mass="19087">MPNSPSVIFVHFCLSYSSIALLFYDYALTWTTEVKYMWHKKFKISTALYIACRYAMVSNVLYTLAQADKLPTLRLETSPCRQTGSFFQRLLNGLTLPMSGLLTARFLLHLRDMEFKTSDSATASGNSQSQFQESLHFQHSTTENSIHSIVNEFGVDPVQRELRNLSQ</sequence>
<evidence type="ECO:0000256" key="1">
    <source>
        <dbReference type="SAM" id="Phobius"/>
    </source>
</evidence>
<feature type="domain" description="DUF6533" evidence="2">
    <location>
        <begin position="14"/>
        <end position="56"/>
    </location>
</feature>
<evidence type="ECO:0000313" key="3">
    <source>
        <dbReference type="EMBL" id="PPQ71427.1"/>
    </source>
</evidence>
<comment type="caution">
    <text evidence="3">The sequence shown here is derived from an EMBL/GenBank/DDBJ whole genome shotgun (WGS) entry which is preliminary data.</text>
</comment>
<keyword evidence="1" id="KW-1133">Transmembrane helix</keyword>
<protein>
    <recommendedName>
        <fullName evidence="2">DUF6533 domain-containing protein</fullName>
    </recommendedName>
</protein>
<organism evidence="3 4">
    <name type="scientific">Gymnopilus dilepis</name>
    <dbReference type="NCBI Taxonomy" id="231916"/>
    <lineage>
        <taxon>Eukaryota</taxon>
        <taxon>Fungi</taxon>
        <taxon>Dikarya</taxon>
        <taxon>Basidiomycota</taxon>
        <taxon>Agaricomycotina</taxon>
        <taxon>Agaricomycetes</taxon>
        <taxon>Agaricomycetidae</taxon>
        <taxon>Agaricales</taxon>
        <taxon>Agaricineae</taxon>
        <taxon>Hymenogastraceae</taxon>
        <taxon>Gymnopilus</taxon>
    </lineage>
</organism>
<dbReference type="Proteomes" id="UP000284706">
    <property type="component" value="Unassembled WGS sequence"/>
</dbReference>
<accession>A0A409VYU1</accession>
<feature type="transmembrane region" description="Helical" evidence="1">
    <location>
        <begin position="47"/>
        <end position="66"/>
    </location>
</feature>
<dbReference type="OrthoDB" id="3242409at2759"/>
<evidence type="ECO:0000313" key="4">
    <source>
        <dbReference type="Proteomes" id="UP000284706"/>
    </source>
</evidence>
<evidence type="ECO:0000259" key="2">
    <source>
        <dbReference type="Pfam" id="PF20151"/>
    </source>
</evidence>
<proteinExistence type="predicted"/>
<keyword evidence="4" id="KW-1185">Reference proteome</keyword>
<feature type="transmembrane region" description="Helical" evidence="1">
    <location>
        <begin position="86"/>
        <end position="108"/>
    </location>
</feature>
<gene>
    <name evidence="3" type="ORF">CVT26_011127</name>
</gene>
<keyword evidence="1" id="KW-0812">Transmembrane</keyword>
<dbReference type="Pfam" id="PF20151">
    <property type="entry name" value="DUF6533"/>
    <property type="match status" value="1"/>
</dbReference>
<feature type="transmembrane region" description="Helical" evidence="1">
    <location>
        <begin position="6"/>
        <end position="26"/>
    </location>
</feature>
<dbReference type="InterPro" id="IPR045340">
    <property type="entry name" value="DUF6533"/>
</dbReference>
<dbReference type="AlphaFoldDB" id="A0A409VYU1"/>
<keyword evidence="1" id="KW-0472">Membrane</keyword>